<feature type="compositionally biased region" description="Polar residues" evidence="1">
    <location>
        <begin position="187"/>
        <end position="198"/>
    </location>
</feature>
<evidence type="ECO:0000256" key="1">
    <source>
        <dbReference type="SAM" id="MobiDB-lite"/>
    </source>
</evidence>
<dbReference type="Pfam" id="PF12296">
    <property type="entry name" value="HsbA"/>
    <property type="match status" value="1"/>
</dbReference>
<dbReference type="Proteomes" id="UP000738349">
    <property type="component" value="Unassembled WGS sequence"/>
</dbReference>
<evidence type="ECO:0000256" key="2">
    <source>
        <dbReference type="SAM" id="Phobius"/>
    </source>
</evidence>
<dbReference type="OrthoDB" id="2422134at2759"/>
<dbReference type="GO" id="GO:0005576">
    <property type="term" value="C:extracellular region"/>
    <property type="evidence" value="ECO:0007669"/>
    <property type="project" value="TreeGrafter"/>
</dbReference>
<dbReference type="EMBL" id="JAGMUV010000001">
    <property type="protein sequence ID" value="KAH7175221.1"/>
    <property type="molecule type" value="Genomic_DNA"/>
</dbReference>
<proteinExistence type="predicted"/>
<sequence length="294" mass="29671">MRFLAHIASVGVIFGFLSHTIASPDTIFQGPPSHVERDLATVTEVLSDVSSGIESLDSAVQSFSGDAGPVQDAAESLVSTINNGKSQVDDSDNLTLGDALGLQDPVQALTEKAQTLTNDLKAQKSAIEAAGLCSTTRSQISSINDASQGLIDSIISKVPEAAQSIAKELASGLTDVLNDAQDAFSESNCVDSDGSSISGPAPTTTSPETSTTEAVIVSSTANTLTTSVLGSTVIPSTSSVPLVTTNVTETYPPLIPSTTPEPTTIAPTPPVVTAGAAVVAPVGALLLGIAAVLV</sequence>
<feature type="region of interest" description="Disordered" evidence="1">
    <location>
        <begin position="187"/>
        <end position="209"/>
    </location>
</feature>
<keyword evidence="2" id="KW-0812">Transmembrane</keyword>
<name>A0A9P9FTQ7_9HYPO</name>
<evidence type="ECO:0000313" key="5">
    <source>
        <dbReference type="Proteomes" id="UP000738349"/>
    </source>
</evidence>
<comment type="caution">
    <text evidence="4">The sequence shown here is derived from an EMBL/GenBank/DDBJ whole genome shotgun (WGS) entry which is preliminary data.</text>
</comment>
<keyword evidence="5" id="KW-1185">Reference proteome</keyword>
<organism evidence="4 5">
    <name type="scientific">Dactylonectria macrodidyma</name>
    <dbReference type="NCBI Taxonomy" id="307937"/>
    <lineage>
        <taxon>Eukaryota</taxon>
        <taxon>Fungi</taxon>
        <taxon>Dikarya</taxon>
        <taxon>Ascomycota</taxon>
        <taxon>Pezizomycotina</taxon>
        <taxon>Sordariomycetes</taxon>
        <taxon>Hypocreomycetidae</taxon>
        <taxon>Hypocreales</taxon>
        <taxon>Nectriaceae</taxon>
        <taxon>Dactylonectria</taxon>
    </lineage>
</organism>
<evidence type="ECO:0000313" key="4">
    <source>
        <dbReference type="EMBL" id="KAH7175221.1"/>
    </source>
</evidence>
<keyword evidence="2" id="KW-1133">Transmembrane helix</keyword>
<dbReference type="Gene3D" id="1.20.1280.140">
    <property type="match status" value="1"/>
</dbReference>
<feature type="transmembrane region" description="Helical" evidence="2">
    <location>
        <begin position="271"/>
        <end position="293"/>
    </location>
</feature>
<gene>
    <name evidence="4" type="ORF">EDB81DRAFT_895642</name>
</gene>
<keyword evidence="3" id="KW-0732">Signal</keyword>
<dbReference type="PANTHER" id="PTHR38123">
    <property type="entry name" value="CELL WALL SERINE-THREONINE-RICH GALACTOMANNOPROTEIN MP1 (AFU_ORTHOLOGUE AFUA_4G03240)"/>
    <property type="match status" value="1"/>
</dbReference>
<feature type="chain" id="PRO_5040394451" evidence="3">
    <location>
        <begin position="23"/>
        <end position="294"/>
    </location>
</feature>
<dbReference type="InterPro" id="IPR021054">
    <property type="entry name" value="Cell_wall_mannoprotein_1"/>
</dbReference>
<evidence type="ECO:0000256" key="3">
    <source>
        <dbReference type="SAM" id="SignalP"/>
    </source>
</evidence>
<protein>
    <submittedName>
        <fullName evidence="4">Cell wall protein</fullName>
    </submittedName>
</protein>
<dbReference type="PANTHER" id="PTHR38123:SF6">
    <property type="entry name" value="CELL WALL SERINE-THREONINE-RICH GALACTOMANNOPROTEIN MP1 (AFU_ORTHOLOGUE AFUA_4G03240)"/>
    <property type="match status" value="1"/>
</dbReference>
<dbReference type="AlphaFoldDB" id="A0A9P9FTQ7"/>
<accession>A0A9P9FTQ7</accession>
<keyword evidence="2" id="KW-0472">Membrane</keyword>
<reference evidence="4" key="1">
    <citation type="journal article" date="2021" name="Nat. Commun.">
        <title>Genetic determinants of endophytism in the Arabidopsis root mycobiome.</title>
        <authorList>
            <person name="Mesny F."/>
            <person name="Miyauchi S."/>
            <person name="Thiergart T."/>
            <person name="Pickel B."/>
            <person name="Atanasova L."/>
            <person name="Karlsson M."/>
            <person name="Huettel B."/>
            <person name="Barry K.W."/>
            <person name="Haridas S."/>
            <person name="Chen C."/>
            <person name="Bauer D."/>
            <person name="Andreopoulos W."/>
            <person name="Pangilinan J."/>
            <person name="LaButti K."/>
            <person name="Riley R."/>
            <person name="Lipzen A."/>
            <person name="Clum A."/>
            <person name="Drula E."/>
            <person name="Henrissat B."/>
            <person name="Kohler A."/>
            <person name="Grigoriev I.V."/>
            <person name="Martin F.M."/>
            <person name="Hacquard S."/>
        </authorList>
    </citation>
    <scope>NUCLEOTIDE SEQUENCE</scope>
    <source>
        <strain evidence="4">MPI-CAGE-AT-0147</strain>
    </source>
</reference>
<feature type="signal peptide" evidence="3">
    <location>
        <begin position="1"/>
        <end position="22"/>
    </location>
</feature>